<accession>A0AA38X9L7</accession>
<dbReference type="Pfam" id="PF11951">
    <property type="entry name" value="Fungal_trans_2"/>
    <property type="match status" value="1"/>
</dbReference>
<organism evidence="1 2">
    <name type="scientific">Cladophialophora chaetospira</name>
    <dbReference type="NCBI Taxonomy" id="386627"/>
    <lineage>
        <taxon>Eukaryota</taxon>
        <taxon>Fungi</taxon>
        <taxon>Dikarya</taxon>
        <taxon>Ascomycota</taxon>
        <taxon>Pezizomycotina</taxon>
        <taxon>Eurotiomycetes</taxon>
        <taxon>Chaetothyriomycetidae</taxon>
        <taxon>Chaetothyriales</taxon>
        <taxon>Herpotrichiellaceae</taxon>
        <taxon>Cladophialophora</taxon>
    </lineage>
</organism>
<keyword evidence="2" id="KW-1185">Reference proteome</keyword>
<evidence type="ECO:0000313" key="1">
    <source>
        <dbReference type="EMBL" id="KAJ9609407.1"/>
    </source>
</evidence>
<reference evidence="1" key="1">
    <citation type="submission" date="2022-10" db="EMBL/GenBank/DDBJ databases">
        <title>Culturing micro-colonial fungi from biological soil crusts in the Mojave desert and describing Neophaeococcomyces mojavensis, and introducing the new genera and species Taxawa tesnikishii.</title>
        <authorList>
            <person name="Kurbessoian T."/>
            <person name="Stajich J.E."/>
        </authorList>
    </citation>
    <scope>NUCLEOTIDE SEQUENCE</scope>
    <source>
        <strain evidence="1">TK_41</strain>
    </source>
</reference>
<dbReference type="InterPro" id="IPR021858">
    <property type="entry name" value="Fun_TF"/>
</dbReference>
<evidence type="ECO:0000313" key="2">
    <source>
        <dbReference type="Proteomes" id="UP001172673"/>
    </source>
</evidence>
<dbReference type="PANTHER" id="PTHR37540">
    <property type="entry name" value="TRANSCRIPTION FACTOR (ACR-2), PUTATIVE-RELATED-RELATED"/>
    <property type="match status" value="1"/>
</dbReference>
<dbReference type="Proteomes" id="UP001172673">
    <property type="component" value="Unassembled WGS sequence"/>
</dbReference>
<dbReference type="AlphaFoldDB" id="A0AA38X9L7"/>
<gene>
    <name evidence="1" type="ORF">H2200_005734</name>
</gene>
<proteinExistence type="predicted"/>
<dbReference type="EMBL" id="JAPDRK010000008">
    <property type="protein sequence ID" value="KAJ9609407.1"/>
    <property type="molecule type" value="Genomic_DNA"/>
</dbReference>
<dbReference type="PANTHER" id="PTHR37540:SF5">
    <property type="entry name" value="TRANSCRIPTION FACTOR DOMAIN-CONTAINING PROTEIN"/>
    <property type="match status" value="1"/>
</dbReference>
<protein>
    <submittedName>
        <fullName evidence="1">Uncharacterized protein</fullName>
    </submittedName>
</protein>
<name>A0AA38X9L7_9EURO</name>
<comment type="caution">
    <text evidence="1">The sequence shown here is derived from an EMBL/GenBank/DDBJ whole genome shotgun (WGS) entry which is preliminary data.</text>
</comment>
<sequence>MFITYTHVDEIKSRAKKWQVQSYQNLRRRALRPTLPTTDRSARERRPRMLPWKQASRLLAETSGSTSESSSEDQSVVFVVEDEDPFRTAIGSLRRDPFNSWPMENTGRVQLTVDYFTQVYAPMNAQNYRDSEGGNWLLSHLFKVALQADLLFESTVLFVWCQLPASRLGSSQEEHERMLMSVRGSVMKKLHHRLTVPKLSSDDVTIHTVLSLMAADFHRGQDDHVEVHREGLRRIVALRGGLEASDLPPQTRYSITATEMMCDYAIRRRGRSPKTNITPDKKLEYPTHPFPPALSKALSVLPPGFSDMALKTLLSYPVLKLLYQMTKIIEKGPAEFPKDTSIAVEMMRLSMESNATALEKAVVTLSFVFGRLLTDKTTKENRINSSTRTYRSMKEPLSALAKSIFGYEESAGQDFVAWAVFLLASVQEDHGLSRALQHATLARLLTSVPTVRKLEVFKGMLGRLFWHEGLIPQAETIWKRMIELKGSSSTKS</sequence>